<keyword evidence="9" id="KW-0807">Transducer</keyword>
<dbReference type="PROSITE" id="PS50227">
    <property type="entry name" value="G_PROTEIN_RECEP_F2_3"/>
    <property type="match status" value="1"/>
</dbReference>
<organism evidence="14 15">
    <name type="scientific">Plakobranchus ocellatus</name>
    <dbReference type="NCBI Taxonomy" id="259542"/>
    <lineage>
        <taxon>Eukaryota</taxon>
        <taxon>Metazoa</taxon>
        <taxon>Spiralia</taxon>
        <taxon>Lophotrochozoa</taxon>
        <taxon>Mollusca</taxon>
        <taxon>Gastropoda</taxon>
        <taxon>Heterobranchia</taxon>
        <taxon>Euthyneura</taxon>
        <taxon>Panpulmonata</taxon>
        <taxon>Sacoglossa</taxon>
        <taxon>Placobranchoidea</taxon>
        <taxon>Plakobranchidae</taxon>
        <taxon>Plakobranchus</taxon>
    </lineage>
</organism>
<feature type="compositionally biased region" description="Polar residues" evidence="10">
    <location>
        <begin position="397"/>
        <end position="407"/>
    </location>
</feature>
<evidence type="ECO:0000313" key="14">
    <source>
        <dbReference type="EMBL" id="GFN82489.1"/>
    </source>
</evidence>
<dbReference type="PRINTS" id="PR00249">
    <property type="entry name" value="GPCRSECRETIN"/>
</dbReference>
<feature type="domain" description="G-protein coupled receptors family 2 profile 2" evidence="13">
    <location>
        <begin position="105"/>
        <end position="345"/>
    </location>
</feature>
<feature type="transmembrane region" description="Helical" evidence="11">
    <location>
        <begin position="327"/>
        <end position="348"/>
    </location>
</feature>
<keyword evidence="4 11" id="KW-0812">Transmembrane</keyword>
<evidence type="ECO:0000256" key="9">
    <source>
        <dbReference type="ARBA" id="ARBA00023224"/>
    </source>
</evidence>
<dbReference type="AlphaFoldDB" id="A0AAV3YHC2"/>
<keyword evidence="15" id="KW-1185">Reference proteome</keyword>
<evidence type="ECO:0000256" key="10">
    <source>
        <dbReference type="SAM" id="MobiDB-lite"/>
    </source>
</evidence>
<evidence type="ECO:0000256" key="1">
    <source>
        <dbReference type="ARBA" id="ARBA00004651"/>
    </source>
</evidence>
<dbReference type="PANTHER" id="PTHR45620">
    <property type="entry name" value="PDF RECEPTOR-LIKE PROTEIN-RELATED"/>
    <property type="match status" value="1"/>
</dbReference>
<reference evidence="14 15" key="1">
    <citation type="journal article" date="2021" name="Elife">
        <title>Chloroplast acquisition without the gene transfer in kleptoplastic sea slugs, Plakobranchus ocellatus.</title>
        <authorList>
            <person name="Maeda T."/>
            <person name="Takahashi S."/>
            <person name="Yoshida T."/>
            <person name="Shimamura S."/>
            <person name="Takaki Y."/>
            <person name="Nagai Y."/>
            <person name="Toyoda A."/>
            <person name="Suzuki Y."/>
            <person name="Arimoto A."/>
            <person name="Ishii H."/>
            <person name="Satoh N."/>
            <person name="Nishiyama T."/>
            <person name="Hasebe M."/>
            <person name="Maruyama T."/>
            <person name="Minagawa J."/>
            <person name="Obokata J."/>
            <person name="Shigenobu S."/>
        </authorList>
    </citation>
    <scope>NUCLEOTIDE SEQUENCE [LARGE SCALE GENOMIC DNA]</scope>
</reference>
<evidence type="ECO:0008006" key="16">
    <source>
        <dbReference type="Google" id="ProtNLM"/>
    </source>
</evidence>
<dbReference type="InterPro" id="IPR017981">
    <property type="entry name" value="GPCR_2-like_7TM"/>
</dbReference>
<dbReference type="GO" id="GO:0007188">
    <property type="term" value="P:adenylate cyclase-modulating G protein-coupled receptor signaling pathway"/>
    <property type="evidence" value="ECO:0007669"/>
    <property type="project" value="TreeGrafter"/>
</dbReference>
<comment type="similarity">
    <text evidence="2">Belongs to the G-protein coupled receptor 2 family.</text>
</comment>
<evidence type="ECO:0000313" key="15">
    <source>
        <dbReference type="Proteomes" id="UP000735302"/>
    </source>
</evidence>
<dbReference type="Gene3D" id="4.10.1240.10">
    <property type="entry name" value="GPCR, family 2, extracellular hormone receptor domain"/>
    <property type="match status" value="1"/>
</dbReference>
<dbReference type="Proteomes" id="UP000735302">
    <property type="component" value="Unassembled WGS sequence"/>
</dbReference>
<feature type="compositionally biased region" description="Polar residues" evidence="10">
    <location>
        <begin position="374"/>
        <end position="386"/>
    </location>
</feature>
<feature type="transmembrane region" description="Helical" evidence="11">
    <location>
        <begin position="257"/>
        <end position="280"/>
    </location>
</feature>
<dbReference type="SMART" id="SM00008">
    <property type="entry name" value="HormR"/>
    <property type="match status" value="1"/>
</dbReference>
<evidence type="ECO:0000256" key="6">
    <source>
        <dbReference type="ARBA" id="ARBA00023040"/>
    </source>
</evidence>
<feature type="domain" description="G-protein coupled receptors family 2 profile 1" evidence="12">
    <location>
        <begin position="10"/>
        <end position="87"/>
    </location>
</feature>
<feature type="transmembrane region" description="Helical" evidence="11">
    <location>
        <begin position="218"/>
        <end position="237"/>
    </location>
</feature>
<evidence type="ECO:0000256" key="11">
    <source>
        <dbReference type="SAM" id="Phobius"/>
    </source>
</evidence>
<keyword evidence="8" id="KW-0675">Receptor</keyword>
<evidence type="ECO:0000259" key="12">
    <source>
        <dbReference type="PROSITE" id="PS50227"/>
    </source>
</evidence>
<gene>
    <name evidence="14" type="ORF">PoB_000899500</name>
</gene>
<dbReference type="Pfam" id="PF02793">
    <property type="entry name" value="HRM"/>
    <property type="match status" value="1"/>
</dbReference>
<keyword evidence="3" id="KW-1003">Cell membrane</keyword>
<keyword evidence="7 11" id="KW-0472">Membrane</keyword>
<feature type="transmembrane region" description="Helical" evidence="11">
    <location>
        <begin position="301"/>
        <end position="321"/>
    </location>
</feature>
<dbReference type="InterPro" id="IPR000832">
    <property type="entry name" value="GPCR_2_secretin-like"/>
</dbReference>
<dbReference type="InterPro" id="IPR036445">
    <property type="entry name" value="GPCR_2_extracell_dom_sf"/>
</dbReference>
<evidence type="ECO:0000256" key="7">
    <source>
        <dbReference type="ARBA" id="ARBA00023136"/>
    </source>
</evidence>
<comment type="caution">
    <text evidence="14">The sequence shown here is derived from an EMBL/GenBank/DDBJ whole genome shotgun (WGS) entry which is preliminary data.</text>
</comment>
<sequence length="462" mass="52216">MSKPLFLCSTCTNRSFTFSVSSRPGLHCPPVNDSLLCWGPALPNTTVSHACPILSDVFSEYKAYRTCLPDGTWLKNYTDYAECFKPHEILHNNYTREQVRFAKVLKDISLVTSITSLVFLLTALFIFCYFKSLQCSRISIHKHLVISFIIRFVVSIYMLSDEIGSSSRVSFREVNWLCKAFKAVLMYTQVANFSWMLVEGIYLHNRLVVSVFHSAAPFKLFCFIGWGIPAMIVGVWTGLMEHYYNVQCWQKYARSRLILIIFIPIVLALLINGAFLVNIIRVLVVKLRTNNLVESRRIKKAIKATVVLLPLLGVANLIFLAQPRDPSFVLVFRVINALLPGCQVQLVISKKWKRFRTNRAMNSRSRRQGSRSSYFMSQSVTGQTDTLPWRGRPPCTSRGQDGSSQEAKSYTLIITPEGTPRNGHKGAIISSLKLQEFPQSSPSSSRSVTPIKQVLFSGEAVV</sequence>
<evidence type="ECO:0000256" key="8">
    <source>
        <dbReference type="ARBA" id="ARBA00023170"/>
    </source>
</evidence>
<evidence type="ECO:0000256" key="3">
    <source>
        <dbReference type="ARBA" id="ARBA00022475"/>
    </source>
</evidence>
<keyword evidence="5 11" id="KW-1133">Transmembrane helix</keyword>
<dbReference type="GO" id="GO:0005886">
    <property type="term" value="C:plasma membrane"/>
    <property type="evidence" value="ECO:0007669"/>
    <property type="project" value="UniProtKB-SubCell"/>
</dbReference>
<evidence type="ECO:0000256" key="2">
    <source>
        <dbReference type="ARBA" id="ARBA00005314"/>
    </source>
</evidence>
<dbReference type="InterPro" id="IPR001879">
    <property type="entry name" value="GPCR_2_extracellular_dom"/>
</dbReference>
<feature type="transmembrane region" description="Helical" evidence="11">
    <location>
        <begin position="108"/>
        <end position="130"/>
    </location>
</feature>
<dbReference type="EMBL" id="BLXT01000981">
    <property type="protein sequence ID" value="GFN82489.1"/>
    <property type="molecule type" value="Genomic_DNA"/>
</dbReference>
<feature type="transmembrane region" description="Helical" evidence="11">
    <location>
        <begin position="142"/>
        <end position="160"/>
    </location>
</feature>
<dbReference type="Gene3D" id="1.20.1070.10">
    <property type="entry name" value="Rhodopsin 7-helix transmembrane proteins"/>
    <property type="match status" value="1"/>
</dbReference>
<evidence type="ECO:0000256" key="5">
    <source>
        <dbReference type="ARBA" id="ARBA00022989"/>
    </source>
</evidence>
<dbReference type="GO" id="GO:0008528">
    <property type="term" value="F:G protein-coupled peptide receptor activity"/>
    <property type="evidence" value="ECO:0007669"/>
    <property type="project" value="TreeGrafter"/>
</dbReference>
<evidence type="ECO:0000259" key="13">
    <source>
        <dbReference type="PROSITE" id="PS50261"/>
    </source>
</evidence>
<evidence type="ECO:0000256" key="4">
    <source>
        <dbReference type="ARBA" id="ARBA00022692"/>
    </source>
</evidence>
<dbReference type="Pfam" id="PF00002">
    <property type="entry name" value="7tm_2"/>
    <property type="match status" value="1"/>
</dbReference>
<protein>
    <recommendedName>
        <fullName evidence="16">G-protein coupled receptors family 2 profile 2 domain-containing protein</fullName>
    </recommendedName>
</protein>
<dbReference type="InterPro" id="IPR050332">
    <property type="entry name" value="GPCR_2"/>
</dbReference>
<comment type="subcellular location">
    <subcellularLocation>
        <location evidence="1">Cell membrane</location>
        <topology evidence="1">Multi-pass membrane protein</topology>
    </subcellularLocation>
</comment>
<accession>A0AAV3YHC2</accession>
<dbReference type="SUPFAM" id="SSF111418">
    <property type="entry name" value="Hormone receptor domain"/>
    <property type="match status" value="1"/>
</dbReference>
<dbReference type="GO" id="GO:0007166">
    <property type="term" value="P:cell surface receptor signaling pathway"/>
    <property type="evidence" value="ECO:0007669"/>
    <property type="project" value="InterPro"/>
</dbReference>
<proteinExistence type="inferred from homology"/>
<dbReference type="PROSITE" id="PS50261">
    <property type="entry name" value="G_PROTEIN_RECEP_F2_4"/>
    <property type="match status" value="1"/>
</dbReference>
<feature type="region of interest" description="Disordered" evidence="10">
    <location>
        <begin position="359"/>
        <end position="407"/>
    </location>
</feature>
<feature type="transmembrane region" description="Helical" evidence="11">
    <location>
        <begin position="180"/>
        <end position="198"/>
    </location>
</feature>
<keyword evidence="6" id="KW-0297">G-protein coupled receptor</keyword>
<name>A0AAV3YHC2_9GAST</name>